<dbReference type="Proteomes" id="UP000219565">
    <property type="component" value="Unassembled WGS sequence"/>
</dbReference>
<dbReference type="AlphaFoldDB" id="A0A285L7A8"/>
<sequence>MTALPISTARQNLFKLVQQVNDDHDTVTVVTKSGQNAVLVAESDWNSIQETLYVLATHGGVRLLESAQAARRGEAEARELIDPDV</sequence>
<dbReference type="Pfam" id="PF02604">
    <property type="entry name" value="PhdYeFM_antitox"/>
    <property type="match status" value="1"/>
</dbReference>
<organism evidence="3 4">
    <name type="scientific">Nocardia amikacinitolerans</name>
    <dbReference type="NCBI Taxonomy" id="756689"/>
    <lineage>
        <taxon>Bacteria</taxon>
        <taxon>Bacillati</taxon>
        <taxon>Actinomycetota</taxon>
        <taxon>Actinomycetes</taxon>
        <taxon>Mycobacteriales</taxon>
        <taxon>Nocardiaceae</taxon>
        <taxon>Nocardia</taxon>
    </lineage>
</organism>
<evidence type="ECO:0000313" key="4">
    <source>
        <dbReference type="Proteomes" id="UP000219565"/>
    </source>
</evidence>
<reference evidence="3 4" key="1">
    <citation type="submission" date="2017-09" db="EMBL/GenBank/DDBJ databases">
        <authorList>
            <person name="Ehlers B."/>
            <person name="Leendertz F.H."/>
        </authorList>
    </citation>
    <scope>NUCLEOTIDE SEQUENCE [LARGE SCALE GENOMIC DNA]</scope>
    <source>
        <strain evidence="3 4">DSM 45537</strain>
    </source>
</reference>
<dbReference type="RefSeq" id="WP_067788379.1">
    <property type="nucleotide sequence ID" value="NZ_JAMTCV010000001.1"/>
</dbReference>
<accession>A0A285L7A8</accession>
<evidence type="ECO:0000313" key="3">
    <source>
        <dbReference type="EMBL" id="SNY80798.1"/>
    </source>
</evidence>
<dbReference type="STRING" id="1379680.GCA_001612615_04633"/>
<dbReference type="InterPro" id="IPR036165">
    <property type="entry name" value="YefM-like_sf"/>
</dbReference>
<dbReference type="EMBL" id="OBEG01000002">
    <property type="protein sequence ID" value="SNY80798.1"/>
    <property type="molecule type" value="Genomic_DNA"/>
</dbReference>
<dbReference type="OrthoDB" id="9802003at2"/>
<gene>
    <name evidence="3" type="ORF">SAMN04244553_2370</name>
</gene>
<dbReference type="PANTHER" id="PTHR33713:SF6">
    <property type="entry name" value="ANTITOXIN YEFM"/>
    <property type="match status" value="1"/>
</dbReference>
<proteinExistence type="inferred from homology"/>
<comment type="function">
    <text evidence="2">Antitoxin component of a type II toxin-antitoxin (TA) system.</text>
</comment>
<dbReference type="SUPFAM" id="SSF143120">
    <property type="entry name" value="YefM-like"/>
    <property type="match status" value="1"/>
</dbReference>
<protein>
    <recommendedName>
        <fullName evidence="2">Antitoxin</fullName>
    </recommendedName>
</protein>
<name>A0A285L7A8_9NOCA</name>
<dbReference type="PANTHER" id="PTHR33713">
    <property type="entry name" value="ANTITOXIN YAFN-RELATED"/>
    <property type="match status" value="1"/>
</dbReference>
<evidence type="ECO:0000256" key="1">
    <source>
        <dbReference type="ARBA" id="ARBA00009981"/>
    </source>
</evidence>
<comment type="similarity">
    <text evidence="1 2">Belongs to the phD/YefM antitoxin family.</text>
</comment>
<keyword evidence="4" id="KW-1185">Reference proteome</keyword>
<dbReference type="InterPro" id="IPR051405">
    <property type="entry name" value="phD/YefM_antitoxin"/>
</dbReference>
<dbReference type="NCBIfam" id="TIGR01552">
    <property type="entry name" value="phd_fam"/>
    <property type="match status" value="1"/>
</dbReference>
<dbReference type="InterPro" id="IPR006442">
    <property type="entry name" value="Antitoxin_Phd/YefM"/>
</dbReference>
<evidence type="ECO:0000256" key="2">
    <source>
        <dbReference type="RuleBase" id="RU362080"/>
    </source>
</evidence>
<dbReference type="Gene3D" id="3.40.1620.10">
    <property type="entry name" value="YefM-like domain"/>
    <property type="match status" value="1"/>
</dbReference>